<evidence type="ECO:0000313" key="2">
    <source>
        <dbReference type="EnsemblPlants" id="OMERI10G06220.1"/>
    </source>
</evidence>
<dbReference type="AlphaFoldDB" id="A0A0E0EXF3"/>
<dbReference type="EnsemblPlants" id="OMERI10G06220.1">
    <property type="protein sequence ID" value="OMERI10G06220.1"/>
    <property type="gene ID" value="OMERI10G06220"/>
</dbReference>
<keyword evidence="3" id="KW-1185">Reference proteome</keyword>
<feature type="region of interest" description="Disordered" evidence="1">
    <location>
        <begin position="27"/>
        <end position="61"/>
    </location>
</feature>
<evidence type="ECO:0000256" key="1">
    <source>
        <dbReference type="SAM" id="MobiDB-lite"/>
    </source>
</evidence>
<protein>
    <submittedName>
        <fullName evidence="2">Uncharacterized protein</fullName>
    </submittedName>
</protein>
<name>A0A0E0EXF3_9ORYZ</name>
<dbReference type="Proteomes" id="UP000008021">
    <property type="component" value="Chromosome 10"/>
</dbReference>
<accession>A0A0E0EXF3</accession>
<feature type="compositionally biased region" description="Basic and acidic residues" evidence="1">
    <location>
        <begin position="34"/>
        <end position="48"/>
    </location>
</feature>
<reference evidence="2" key="2">
    <citation type="submission" date="2018-05" db="EMBL/GenBank/DDBJ databases">
        <title>OmerRS3 (Oryza meridionalis Reference Sequence Version 3).</title>
        <authorList>
            <person name="Zhang J."/>
            <person name="Kudrna D."/>
            <person name="Lee S."/>
            <person name="Talag J."/>
            <person name="Welchert J."/>
            <person name="Wing R.A."/>
        </authorList>
    </citation>
    <scope>NUCLEOTIDE SEQUENCE [LARGE SCALE GENOMIC DNA]</scope>
    <source>
        <strain evidence="2">cv. OR44</strain>
    </source>
</reference>
<proteinExistence type="predicted"/>
<organism evidence="2">
    <name type="scientific">Oryza meridionalis</name>
    <dbReference type="NCBI Taxonomy" id="40149"/>
    <lineage>
        <taxon>Eukaryota</taxon>
        <taxon>Viridiplantae</taxon>
        <taxon>Streptophyta</taxon>
        <taxon>Embryophyta</taxon>
        <taxon>Tracheophyta</taxon>
        <taxon>Spermatophyta</taxon>
        <taxon>Magnoliopsida</taxon>
        <taxon>Liliopsida</taxon>
        <taxon>Poales</taxon>
        <taxon>Poaceae</taxon>
        <taxon>BOP clade</taxon>
        <taxon>Oryzoideae</taxon>
        <taxon>Oryzeae</taxon>
        <taxon>Oryzinae</taxon>
        <taxon>Oryza</taxon>
    </lineage>
</organism>
<reference evidence="2" key="1">
    <citation type="submission" date="2015-04" db="UniProtKB">
        <authorList>
            <consortium name="EnsemblPlants"/>
        </authorList>
    </citation>
    <scope>IDENTIFICATION</scope>
</reference>
<sequence length="61" mass="6754">MAIAEEEVAHLHVEVAVGRTTRALRRKLNRGPSARREADGHQGGKEEVAMLGYRDANEQES</sequence>
<evidence type="ECO:0000313" key="3">
    <source>
        <dbReference type="Proteomes" id="UP000008021"/>
    </source>
</evidence>
<dbReference type="Gramene" id="OMERI10G06220.1">
    <property type="protein sequence ID" value="OMERI10G06220.1"/>
    <property type="gene ID" value="OMERI10G06220"/>
</dbReference>
<dbReference type="HOGENOM" id="CLU_2926547_0_0_1"/>